<reference evidence="2" key="1">
    <citation type="journal article" date="2023" name="Front. Plant Sci.">
        <title>Chromosomal-level genome assembly of Melastoma candidum provides insights into trichome evolution.</title>
        <authorList>
            <person name="Zhong Y."/>
            <person name="Wu W."/>
            <person name="Sun C."/>
            <person name="Zou P."/>
            <person name="Liu Y."/>
            <person name="Dai S."/>
            <person name="Zhou R."/>
        </authorList>
    </citation>
    <scope>NUCLEOTIDE SEQUENCE [LARGE SCALE GENOMIC DNA]</scope>
</reference>
<evidence type="ECO:0000313" key="2">
    <source>
        <dbReference type="Proteomes" id="UP001057402"/>
    </source>
</evidence>
<proteinExistence type="predicted"/>
<evidence type="ECO:0000313" key="1">
    <source>
        <dbReference type="EMBL" id="KAI4303301.1"/>
    </source>
</evidence>
<sequence length="123" mass="13879">MVLLQFMAKELLETRKEDQVADFGIDINTVRKSRQISRLEMHQLMQENLQRGIYACGFEKPSAIQQRGIVSFCKGLDVIQQAQSGTGKTDTFRSGILQQLDYSLVQCQALVLAPTESTHTMVE</sequence>
<name>A0ACB9L1K6_9MYRT</name>
<organism evidence="1 2">
    <name type="scientific">Melastoma candidum</name>
    <dbReference type="NCBI Taxonomy" id="119954"/>
    <lineage>
        <taxon>Eukaryota</taxon>
        <taxon>Viridiplantae</taxon>
        <taxon>Streptophyta</taxon>
        <taxon>Embryophyta</taxon>
        <taxon>Tracheophyta</taxon>
        <taxon>Spermatophyta</taxon>
        <taxon>Magnoliopsida</taxon>
        <taxon>eudicotyledons</taxon>
        <taxon>Gunneridae</taxon>
        <taxon>Pentapetalae</taxon>
        <taxon>rosids</taxon>
        <taxon>malvids</taxon>
        <taxon>Myrtales</taxon>
        <taxon>Melastomataceae</taxon>
        <taxon>Melastomatoideae</taxon>
        <taxon>Melastomateae</taxon>
        <taxon>Melastoma</taxon>
    </lineage>
</organism>
<dbReference type="EMBL" id="CM042891">
    <property type="protein sequence ID" value="KAI4303301.1"/>
    <property type="molecule type" value="Genomic_DNA"/>
</dbReference>
<gene>
    <name evidence="1" type="ORF">MLD38_038948</name>
</gene>
<dbReference type="Proteomes" id="UP001057402">
    <property type="component" value="Chromosome 12"/>
</dbReference>
<protein>
    <submittedName>
        <fullName evidence="1">Uncharacterized protein</fullName>
    </submittedName>
</protein>
<accession>A0ACB9L1K6</accession>
<keyword evidence="2" id="KW-1185">Reference proteome</keyword>
<comment type="caution">
    <text evidence="1">The sequence shown here is derived from an EMBL/GenBank/DDBJ whole genome shotgun (WGS) entry which is preliminary data.</text>
</comment>